<evidence type="ECO:0000256" key="5">
    <source>
        <dbReference type="ARBA" id="ARBA00022989"/>
    </source>
</evidence>
<dbReference type="Proteomes" id="UP000032027">
    <property type="component" value="Chromosome"/>
</dbReference>
<keyword evidence="4 7" id="KW-0812">Transmembrane</keyword>
<dbReference type="AlphaFoldDB" id="A0A0C5BTQ2"/>
<evidence type="ECO:0000256" key="3">
    <source>
        <dbReference type="ARBA" id="ARBA00022448"/>
    </source>
</evidence>
<dbReference type="PATRIC" id="fig|1582439.9.peg.1977"/>
<dbReference type="InterPro" id="IPR038770">
    <property type="entry name" value="Na+/solute_symporter_sf"/>
</dbReference>
<feature type="transmembrane region" description="Helical" evidence="7">
    <location>
        <begin position="103"/>
        <end position="121"/>
    </location>
</feature>
<evidence type="ECO:0000256" key="1">
    <source>
        <dbReference type="ARBA" id="ARBA00004141"/>
    </source>
</evidence>
<dbReference type="Pfam" id="PF00999">
    <property type="entry name" value="Na_H_Exchanger"/>
    <property type="match status" value="1"/>
</dbReference>
<feature type="transmembrane region" description="Helical" evidence="7">
    <location>
        <begin position="133"/>
        <end position="154"/>
    </location>
</feature>
<sequence>MQDIPLQLNPSGIQSSFNNTVTTLIEQITPELPHTSFVTDLAFIMIIGAVVTLAFFKIKQPLIIGYLFAGMLIGPLSPFWSWVLPEGGPSSDVLEGVGILSDISALNLFAEIGVILLLFVIGIEFPYAKIRSIGRVAVGVGTIGLFSTLGALFYTATALGMEFMDALFIAAALSISSTAIIVKILEDMGKIKRESSILVLGILIVEDVIAVILISSLQSIALVGSVSIESIIVVVLVATGLIVGTFTVGTRVIPPLIDRVAAAEHREILLLSVLGVCFGYALFANIVGLSVAIGAFLAGVLVAESKSAEVAKLLSSPIKDMFVAIFFISVGALMDVSQIENYIWVAIALIAVATGMKFGGNMIGNILFRQRRGKSLRSAFTLAAPRGEFSIVIVKAGVDIGAVSAFLFPLVGIISIITAFLSPFLVKAGDKIVPKLEKDNV</sequence>
<dbReference type="STRING" id="1582439.NPIRD3C_1913"/>
<feature type="domain" description="Cation/H+ exchanger transmembrane" evidence="8">
    <location>
        <begin position="49"/>
        <end position="426"/>
    </location>
</feature>
<keyword evidence="6 7" id="KW-0472">Membrane</keyword>
<evidence type="ECO:0000256" key="6">
    <source>
        <dbReference type="ARBA" id="ARBA00023136"/>
    </source>
</evidence>
<feature type="transmembrane region" description="Helical" evidence="7">
    <location>
        <begin position="166"/>
        <end position="185"/>
    </location>
</feature>
<evidence type="ECO:0000313" key="10">
    <source>
        <dbReference type="Proteomes" id="UP000032027"/>
    </source>
</evidence>
<feature type="transmembrane region" description="Helical" evidence="7">
    <location>
        <begin position="197"/>
        <end position="220"/>
    </location>
</feature>
<gene>
    <name evidence="9" type="ORF">NPIRD3C_1913</name>
</gene>
<feature type="transmembrane region" description="Helical" evidence="7">
    <location>
        <begin position="63"/>
        <end position="83"/>
    </location>
</feature>
<reference evidence="10" key="1">
    <citation type="submission" date="2015-02" db="EMBL/GenBank/DDBJ databases">
        <title>Characterization of two novel Thaumarchaeota isolated from the Northern Adriatic Sea.</title>
        <authorList>
            <person name="Bayer B."/>
            <person name="Vojvoda J."/>
            <person name="Offre P."/>
            <person name="Srivastava A."/>
            <person name="Elisabeth N."/>
            <person name="Garcia J.A.L."/>
            <person name="Schleper C."/>
            <person name="Herndl G.J."/>
        </authorList>
    </citation>
    <scope>NUCLEOTIDE SEQUENCE [LARGE SCALE GENOMIC DNA]</scope>
    <source>
        <strain evidence="10">D3C</strain>
    </source>
</reference>
<dbReference type="Gene3D" id="1.20.1530.20">
    <property type="match status" value="1"/>
</dbReference>
<reference evidence="9 10" key="2">
    <citation type="journal article" date="2016" name="ISME J.">
        <title>Physiological and genomic characterization of two novel marine thaumarchaeal strains indicates niche differentiation.</title>
        <authorList>
            <person name="Bayer B."/>
            <person name="Vojvoda J."/>
            <person name="Offre P."/>
            <person name="Alves R.J."/>
            <person name="Elisabeth N.H."/>
            <person name="Garcia J.A."/>
            <person name="Volland J.M."/>
            <person name="Srivastava A."/>
            <person name="Schleper C."/>
            <person name="Herndl G.J."/>
        </authorList>
    </citation>
    <scope>NUCLEOTIDE SEQUENCE [LARGE SCALE GENOMIC DNA]</scope>
    <source>
        <strain evidence="9 10">D3C</strain>
    </source>
</reference>
<evidence type="ECO:0000256" key="4">
    <source>
        <dbReference type="ARBA" id="ARBA00022692"/>
    </source>
</evidence>
<comment type="subcellular location">
    <subcellularLocation>
        <location evidence="1">Membrane</location>
        <topology evidence="1">Multi-pass membrane protein</topology>
    </subcellularLocation>
</comment>
<organism evidence="9 10">
    <name type="scientific">Nitrosopumilus piranensis</name>
    <dbReference type="NCBI Taxonomy" id="1582439"/>
    <lineage>
        <taxon>Archaea</taxon>
        <taxon>Nitrososphaerota</taxon>
        <taxon>Nitrososphaeria</taxon>
        <taxon>Nitrosopumilales</taxon>
        <taxon>Nitrosopumilaceae</taxon>
        <taxon>Nitrosopumilus</taxon>
    </lineage>
</organism>
<dbReference type="PANTHER" id="PTHR42751:SF3">
    <property type="entry name" value="SODIUM_GLUTAMATE SYMPORTER"/>
    <property type="match status" value="1"/>
</dbReference>
<dbReference type="EMBL" id="CP010868">
    <property type="protein sequence ID" value="AJM93123.1"/>
    <property type="molecule type" value="Genomic_DNA"/>
</dbReference>
<name>A0A0C5BTQ2_9ARCH</name>
<dbReference type="KEGG" id="nid:NPIRD3C_1913"/>
<feature type="transmembrane region" description="Helical" evidence="7">
    <location>
        <begin position="268"/>
        <end position="298"/>
    </location>
</feature>
<keyword evidence="3" id="KW-0813">Transport</keyword>
<dbReference type="InterPro" id="IPR006153">
    <property type="entry name" value="Cation/H_exchanger_TM"/>
</dbReference>
<keyword evidence="5 7" id="KW-1133">Transmembrane helix</keyword>
<dbReference type="RefSeq" id="WP_148704189.1">
    <property type="nucleotide sequence ID" value="NZ_CP010868.1"/>
</dbReference>
<comment type="similarity">
    <text evidence="2">Belongs to the monovalent cation:proton antiporter 2 (CPA2) transporter (TC 2.A.37) family.</text>
</comment>
<dbReference type="GO" id="GO:0016020">
    <property type="term" value="C:membrane"/>
    <property type="evidence" value="ECO:0007669"/>
    <property type="project" value="UniProtKB-SubCell"/>
</dbReference>
<dbReference type="HOGENOM" id="CLU_005126_1_2_2"/>
<evidence type="ECO:0000313" key="9">
    <source>
        <dbReference type="EMBL" id="AJM93123.1"/>
    </source>
</evidence>
<feature type="transmembrane region" description="Helical" evidence="7">
    <location>
        <begin position="406"/>
        <end position="426"/>
    </location>
</feature>
<feature type="transmembrane region" description="Helical" evidence="7">
    <location>
        <begin position="37"/>
        <end position="56"/>
    </location>
</feature>
<dbReference type="PANTHER" id="PTHR42751">
    <property type="entry name" value="SODIUM/HYDROGEN EXCHANGER FAMILY/TRKA DOMAIN PROTEIN"/>
    <property type="match status" value="1"/>
</dbReference>
<protein>
    <submittedName>
        <fullName evidence="9">Sodium/hydrogen exchanger</fullName>
    </submittedName>
</protein>
<evidence type="ECO:0000259" key="8">
    <source>
        <dbReference type="Pfam" id="PF00999"/>
    </source>
</evidence>
<keyword evidence="10" id="KW-1185">Reference proteome</keyword>
<evidence type="ECO:0000256" key="2">
    <source>
        <dbReference type="ARBA" id="ARBA00005551"/>
    </source>
</evidence>
<dbReference type="GO" id="GO:0015297">
    <property type="term" value="F:antiporter activity"/>
    <property type="evidence" value="ECO:0007669"/>
    <property type="project" value="InterPro"/>
</dbReference>
<accession>A0A0C5BTQ2</accession>
<proteinExistence type="inferred from homology"/>
<evidence type="ECO:0000256" key="7">
    <source>
        <dbReference type="SAM" id="Phobius"/>
    </source>
</evidence>
<dbReference type="GO" id="GO:1902600">
    <property type="term" value="P:proton transmembrane transport"/>
    <property type="evidence" value="ECO:0007669"/>
    <property type="project" value="InterPro"/>
</dbReference>
<dbReference type="GeneID" id="41600994"/>
<reference evidence="9 10" key="3">
    <citation type="journal article" date="2019" name="Int. J. Syst. Evol. Microbiol.">
        <title>Nitrosopumilus adriaticus sp. nov. and Nitrosopumilus piranensis sp. nov., two ammonia-oxidizing archaea from the Adriatic Sea and members of the class Nitrososphaeria.</title>
        <authorList>
            <person name="Bayer B."/>
            <person name="Vojvoda J."/>
            <person name="Reinthaler T."/>
            <person name="Reyes C."/>
            <person name="Pinto M."/>
            <person name="Herndl G.J."/>
        </authorList>
    </citation>
    <scope>NUCLEOTIDE SEQUENCE [LARGE SCALE GENOMIC DNA]</scope>
    <source>
        <strain evidence="9 10">D3C</strain>
    </source>
</reference>
<dbReference type="OrthoDB" id="43518at2157"/>
<feature type="transmembrane region" description="Helical" evidence="7">
    <location>
        <begin position="226"/>
        <end position="248"/>
    </location>
</feature>
<feature type="transmembrane region" description="Helical" evidence="7">
    <location>
        <begin position="343"/>
        <end position="368"/>
    </location>
</feature>